<keyword evidence="4 13" id="KW-0833">Ubl conjugation pathway</keyword>
<evidence type="ECO:0000256" key="2">
    <source>
        <dbReference type="ARBA" id="ARBA00022679"/>
    </source>
</evidence>
<protein>
    <recommendedName>
        <fullName evidence="9">NEDD8-conjugating enzyme UBC12</fullName>
        <ecNumber evidence="7">2.3.2.34</ecNumber>
    </recommendedName>
    <alternativeName>
        <fullName evidence="8">NEDD8-conjugating enzyme Ubc12</fullName>
    </alternativeName>
    <alternativeName>
        <fullName evidence="10">RUB1-conjugating enzyme</fullName>
    </alternativeName>
    <alternativeName>
        <fullName evidence="11">Ubiquitin carrier protein 12</fullName>
    </alternativeName>
</protein>
<comment type="similarity">
    <text evidence="13">Belongs to the ubiquitin-conjugating enzyme family.</text>
</comment>
<dbReference type="GO" id="GO:0045116">
    <property type="term" value="P:protein neddylation"/>
    <property type="evidence" value="ECO:0007669"/>
    <property type="project" value="EnsemblFungi"/>
</dbReference>
<evidence type="ECO:0000256" key="1">
    <source>
        <dbReference type="ARBA" id="ARBA00005032"/>
    </source>
</evidence>
<dbReference type="SUPFAM" id="SSF54495">
    <property type="entry name" value="UBC-like"/>
    <property type="match status" value="1"/>
</dbReference>
<accession>I2H4B2</accession>
<reference evidence="16 17" key="1">
    <citation type="journal article" date="2011" name="Proc. Natl. Acad. Sci. U.S.A.">
        <title>Evolutionary erosion of yeast sex chromosomes by mating-type switching accidents.</title>
        <authorList>
            <person name="Gordon J.L."/>
            <person name="Armisen D."/>
            <person name="Proux-Wera E."/>
            <person name="Oheigeartaigh S.S."/>
            <person name="Byrne K.P."/>
            <person name="Wolfe K.H."/>
        </authorList>
    </citation>
    <scope>NUCLEOTIDE SEQUENCE [LARGE SCALE GENOMIC DNA]</scope>
    <source>
        <strain evidence="17">ATCC 34711 / CBS 6284 / DSM 70876 / NBRC 10599 / NRRL Y-10934 / UCD 77-7</strain>
    </source>
</reference>
<evidence type="ECO:0000256" key="12">
    <source>
        <dbReference type="PROSITE-ProRule" id="PRU10133"/>
    </source>
</evidence>
<feature type="compositionally biased region" description="Basic residues" evidence="14">
    <location>
        <begin position="1"/>
        <end position="10"/>
    </location>
</feature>
<dbReference type="OrthoDB" id="10249039at2759"/>
<evidence type="ECO:0000256" key="11">
    <source>
        <dbReference type="ARBA" id="ARBA00044315"/>
    </source>
</evidence>
<keyword evidence="5 13" id="KW-0067">ATP-binding</keyword>
<evidence type="ECO:0000259" key="15">
    <source>
        <dbReference type="PROSITE" id="PS50127"/>
    </source>
</evidence>
<evidence type="ECO:0000256" key="13">
    <source>
        <dbReference type="RuleBase" id="RU362109"/>
    </source>
</evidence>
<sequence>MLKLRQLQKRKQQEQEQEKQQQINNNLSNTVLSPAQIRLQHDLEELDLPSTINVRIKSPIEFPAESPELLITIHPDEGIYKDGYFPFSMVFKDSYPIEPPVVKFLKKIYHPNIDLNGKICLNILREDWSPVLDLQSIIIGLMFLFLEPNPRDPLNLKAGELLKENKQEFIDIVRLTMRGTTHEGYRYDNVMHTL</sequence>
<keyword evidence="2" id="KW-0808">Transferase</keyword>
<dbReference type="InterPro" id="IPR016135">
    <property type="entry name" value="UBQ-conjugating_enzyme/RWD"/>
</dbReference>
<dbReference type="FunFam" id="3.10.110.10:FF:000005">
    <property type="entry name" value="NEDD8-conjugating enzyme Ubc12"/>
    <property type="match status" value="1"/>
</dbReference>
<dbReference type="EC" id="2.3.2.34" evidence="7"/>
<dbReference type="SMART" id="SM00212">
    <property type="entry name" value="UBCc"/>
    <property type="match status" value="1"/>
</dbReference>
<dbReference type="InterPro" id="IPR023313">
    <property type="entry name" value="UBQ-conjugating_AS"/>
</dbReference>
<dbReference type="GeneID" id="14496287"/>
<dbReference type="GO" id="GO:0005524">
    <property type="term" value="F:ATP binding"/>
    <property type="evidence" value="ECO:0007669"/>
    <property type="project" value="UniProtKB-UniRule"/>
</dbReference>
<dbReference type="HOGENOM" id="CLU_030988_6_0_1"/>
<dbReference type="Pfam" id="PF00179">
    <property type="entry name" value="UQ_con"/>
    <property type="match status" value="1"/>
</dbReference>
<keyword evidence="3 13" id="KW-0547">Nucleotide-binding</keyword>
<keyword evidence="17" id="KW-1185">Reference proteome</keyword>
<evidence type="ECO:0000256" key="4">
    <source>
        <dbReference type="ARBA" id="ARBA00022786"/>
    </source>
</evidence>
<evidence type="ECO:0000256" key="3">
    <source>
        <dbReference type="ARBA" id="ARBA00022741"/>
    </source>
</evidence>
<evidence type="ECO:0000256" key="5">
    <source>
        <dbReference type="ARBA" id="ARBA00022840"/>
    </source>
</evidence>
<dbReference type="AlphaFoldDB" id="I2H4B2"/>
<dbReference type="STRING" id="1071380.I2H4B2"/>
<feature type="domain" description="UBC core" evidence="15">
    <location>
        <begin position="34"/>
        <end position="182"/>
    </location>
</feature>
<proteinExistence type="inferred from homology"/>
<dbReference type="OMA" id="CQVDFPD"/>
<evidence type="ECO:0000256" key="10">
    <source>
        <dbReference type="ARBA" id="ARBA00044279"/>
    </source>
</evidence>
<dbReference type="Proteomes" id="UP000002866">
    <property type="component" value="Chromosome 5"/>
</dbReference>
<comment type="catalytic activity">
    <reaction evidence="6">
        <text>[E1 NEDD8-activating enzyme]-S-[NEDD8 protein]-yl-L-cysteine + [E2 NEDD8-conjugating enzyme]-L-cysteine = [E1 NEDD8-activating enzyme]-L-cysteine + [E2 NEDD8-conjugating enzyme]-S-[NEDD8-protein]-yl-L-cysteine.</text>
        <dbReference type="EC" id="2.3.2.34"/>
    </reaction>
</comment>
<dbReference type="PANTHER" id="PTHR24067">
    <property type="entry name" value="UBIQUITIN-CONJUGATING ENZYME E2"/>
    <property type="match status" value="1"/>
</dbReference>
<dbReference type="EMBL" id="HE806320">
    <property type="protein sequence ID" value="CCH61214.1"/>
    <property type="molecule type" value="Genomic_DNA"/>
</dbReference>
<gene>
    <name evidence="16" type="primary">TBLA0E01570</name>
    <name evidence="16" type="ORF">TBLA_0E01570</name>
</gene>
<dbReference type="InterPro" id="IPR000608">
    <property type="entry name" value="UBC"/>
</dbReference>
<feature type="region of interest" description="Disordered" evidence="14">
    <location>
        <begin position="1"/>
        <end position="27"/>
    </location>
</feature>
<evidence type="ECO:0000313" key="17">
    <source>
        <dbReference type="Proteomes" id="UP000002866"/>
    </source>
</evidence>
<dbReference type="KEGG" id="tbl:TBLA_0E01570"/>
<feature type="active site" description="Glycyl thioester intermediate" evidence="12">
    <location>
        <position position="120"/>
    </location>
</feature>
<dbReference type="InParanoid" id="I2H4B2"/>
<organism evidence="16 17">
    <name type="scientific">Henningerozyma blattae (strain ATCC 34711 / CBS 6284 / DSM 70876 / NBRC 10599 / NRRL Y-10934 / UCD 77-7)</name>
    <name type="common">Yeast</name>
    <name type="synonym">Tetrapisispora blattae</name>
    <dbReference type="NCBI Taxonomy" id="1071380"/>
    <lineage>
        <taxon>Eukaryota</taxon>
        <taxon>Fungi</taxon>
        <taxon>Dikarya</taxon>
        <taxon>Ascomycota</taxon>
        <taxon>Saccharomycotina</taxon>
        <taxon>Saccharomycetes</taxon>
        <taxon>Saccharomycetales</taxon>
        <taxon>Saccharomycetaceae</taxon>
        <taxon>Henningerozyma</taxon>
    </lineage>
</organism>
<dbReference type="Gene3D" id="3.10.110.10">
    <property type="entry name" value="Ubiquitin Conjugating Enzyme"/>
    <property type="match status" value="1"/>
</dbReference>
<name>I2H4B2_HENB6</name>
<dbReference type="InterPro" id="IPR050113">
    <property type="entry name" value="Ub_conjugating_enzyme"/>
</dbReference>
<dbReference type="PROSITE" id="PS50127">
    <property type="entry name" value="UBC_2"/>
    <property type="match status" value="1"/>
</dbReference>
<evidence type="ECO:0000256" key="8">
    <source>
        <dbReference type="ARBA" id="ARBA00044084"/>
    </source>
</evidence>
<dbReference type="CDD" id="cd23794">
    <property type="entry name" value="UBCc_UBE2F_UBE2M"/>
    <property type="match status" value="1"/>
</dbReference>
<dbReference type="GO" id="GO:0061654">
    <property type="term" value="F:NEDD8 conjugating enzyme activity"/>
    <property type="evidence" value="ECO:0007669"/>
    <property type="project" value="UniProtKB-EC"/>
</dbReference>
<dbReference type="PROSITE" id="PS00183">
    <property type="entry name" value="UBC_1"/>
    <property type="match status" value="1"/>
</dbReference>
<evidence type="ECO:0000256" key="9">
    <source>
        <dbReference type="ARBA" id="ARBA00044092"/>
    </source>
</evidence>
<evidence type="ECO:0000256" key="7">
    <source>
        <dbReference type="ARBA" id="ARBA00044047"/>
    </source>
</evidence>
<evidence type="ECO:0000313" key="16">
    <source>
        <dbReference type="EMBL" id="CCH61214.1"/>
    </source>
</evidence>
<comment type="pathway">
    <text evidence="1">Protein modification; protein neddylation.</text>
</comment>
<dbReference type="RefSeq" id="XP_004180733.1">
    <property type="nucleotide sequence ID" value="XM_004180685.1"/>
</dbReference>
<dbReference type="FunCoup" id="I2H4B2">
    <property type="interactions" value="859"/>
</dbReference>
<evidence type="ECO:0000256" key="6">
    <source>
        <dbReference type="ARBA" id="ARBA00043698"/>
    </source>
</evidence>
<dbReference type="eggNOG" id="KOG0420">
    <property type="taxonomic scope" value="Eukaryota"/>
</dbReference>
<evidence type="ECO:0000256" key="14">
    <source>
        <dbReference type="SAM" id="MobiDB-lite"/>
    </source>
</evidence>